<proteinExistence type="predicted"/>
<sequence>MKVEVKVILRTQAAMPEGAVCRVELRDESLVDGPAGIVASYEKPVKGEVKAPEFLTCTLEADDDAFAGRNINVWAHLSLTGEKQVRVGDFITMQAYPVGGAGAVERVAVELQPVSS</sequence>
<organism evidence="1">
    <name type="scientific">hydrothermal vent metagenome</name>
    <dbReference type="NCBI Taxonomy" id="652676"/>
    <lineage>
        <taxon>unclassified sequences</taxon>
        <taxon>metagenomes</taxon>
        <taxon>ecological metagenomes</taxon>
    </lineage>
</organism>
<accession>A0A3B0QRT1</accession>
<reference evidence="1" key="1">
    <citation type="submission" date="2018-06" db="EMBL/GenBank/DDBJ databases">
        <authorList>
            <person name="Zhirakovskaya E."/>
        </authorList>
    </citation>
    <scope>NUCLEOTIDE SEQUENCE</scope>
</reference>
<gene>
    <name evidence="1" type="ORF">MNBD_DELTA01-759</name>
</gene>
<name>A0A3B0QRT1_9ZZZZ</name>
<dbReference type="Pfam" id="PF09619">
    <property type="entry name" value="YscW"/>
    <property type="match status" value="1"/>
</dbReference>
<dbReference type="EMBL" id="UOEA01000060">
    <property type="protein sequence ID" value="VAV84130.1"/>
    <property type="molecule type" value="Genomic_DNA"/>
</dbReference>
<protein>
    <submittedName>
        <fullName evidence="1">Uncharacterized protein</fullName>
    </submittedName>
</protein>
<dbReference type="InterPro" id="IPR039366">
    <property type="entry name" value="Pilotin"/>
</dbReference>
<dbReference type="AlphaFoldDB" id="A0A3B0QRT1"/>
<evidence type="ECO:0000313" key="1">
    <source>
        <dbReference type="EMBL" id="VAV84130.1"/>
    </source>
</evidence>